<accession>A0ACD1HKL3</accession>
<organism evidence="1 2">
    <name type="scientific">Aspergillus aculeatinus CBS 121060</name>
    <dbReference type="NCBI Taxonomy" id="1448322"/>
    <lineage>
        <taxon>Eukaryota</taxon>
        <taxon>Fungi</taxon>
        <taxon>Dikarya</taxon>
        <taxon>Ascomycota</taxon>
        <taxon>Pezizomycotina</taxon>
        <taxon>Eurotiomycetes</taxon>
        <taxon>Eurotiomycetidae</taxon>
        <taxon>Eurotiales</taxon>
        <taxon>Aspergillaceae</taxon>
        <taxon>Aspergillus</taxon>
        <taxon>Aspergillus subgen. Circumdati</taxon>
    </lineage>
</organism>
<sequence length="355" mass="40359">MLTPRFLRLTRPLSTLFEYSDAFGSSHSLPFPESALRFGRYQLSTSLYIFSTDLRFPTIISVLYISVVIFCNKINARERRPWAISRTKVFPNLVILHNLILTVFSAWTFAVMLNTLSSAWPDKQDELHMSRAADIVCHGGQFPGHESYAPRLKMIVWLFYLSKLYEPLDTVIILAKGRQASALHIYHHAGVIFWGCMGVRFINSASIIATLFNSAVHTLMYTYYSMTALRIPVHHSTKASLTLLQIVQFFVGSLLGLSSVLVEYDVPFSGPPLERHDQSPSTPFNITPRGSKVQQSRDMKTVRCVRDSSEAYAVCLGCGFVLFLMLLFLKFYVQSYLQHWPPHKKAVLRNLGFMG</sequence>
<evidence type="ECO:0000313" key="2">
    <source>
        <dbReference type="Proteomes" id="UP000249661"/>
    </source>
</evidence>
<reference evidence="1" key="1">
    <citation type="submission" date="2018-02" db="EMBL/GenBank/DDBJ databases">
        <title>The genomes of Aspergillus section Nigri reveals drivers in fungal speciation.</title>
        <authorList>
            <consortium name="DOE Joint Genome Institute"/>
            <person name="Vesth T.C."/>
            <person name="Nybo J."/>
            <person name="Theobald S."/>
            <person name="Brandl J."/>
            <person name="Frisvad J.C."/>
            <person name="Nielsen K.F."/>
            <person name="Lyhne E.K."/>
            <person name="Kogle M.E."/>
            <person name="Kuo A."/>
            <person name="Riley R."/>
            <person name="Clum A."/>
            <person name="Nolan M."/>
            <person name="Lipzen A."/>
            <person name="Salamov A."/>
            <person name="Henrissat B."/>
            <person name="Wiebenga A."/>
            <person name="De vries R.P."/>
            <person name="Grigoriev I.V."/>
            <person name="Mortensen U.H."/>
            <person name="Andersen M.R."/>
            <person name="Baker S.E."/>
        </authorList>
    </citation>
    <scope>NUCLEOTIDE SEQUENCE</scope>
    <source>
        <strain evidence="1">CBS 121060</strain>
    </source>
</reference>
<gene>
    <name evidence="1" type="ORF">BO66DRAFT_388203</name>
</gene>
<proteinExistence type="predicted"/>
<dbReference type="EMBL" id="KZ824936">
    <property type="protein sequence ID" value="RAH74135.1"/>
    <property type="molecule type" value="Genomic_DNA"/>
</dbReference>
<name>A0ACD1HKL3_9EURO</name>
<evidence type="ECO:0000313" key="1">
    <source>
        <dbReference type="EMBL" id="RAH74135.1"/>
    </source>
</evidence>
<keyword evidence="2" id="KW-1185">Reference proteome</keyword>
<protein>
    <submittedName>
        <fullName evidence="1">Uncharacterized protein</fullName>
    </submittedName>
</protein>
<dbReference type="Proteomes" id="UP000249661">
    <property type="component" value="Unassembled WGS sequence"/>
</dbReference>